<name>A0AAJ7RHX4_CEPCN</name>
<dbReference type="GeneID" id="107268137"/>
<feature type="region of interest" description="Disordered" evidence="1">
    <location>
        <begin position="1660"/>
        <end position="1818"/>
    </location>
</feature>
<dbReference type="KEGG" id="ccin:107268137"/>
<feature type="region of interest" description="Disordered" evidence="1">
    <location>
        <begin position="492"/>
        <end position="518"/>
    </location>
</feature>
<feature type="region of interest" description="Disordered" evidence="1">
    <location>
        <begin position="794"/>
        <end position="821"/>
    </location>
</feature>
<feature type="region of interest" description="Disordered" evidence="1">
    <location>
        <begin position="1475"/>
        <end position="1610"/>
    </location>
</feature>
<evidence type="ECO:0000256" key="1">
    <source>
        <dbReference type="SAM" id="MobiDB-lite"/>
    </source>
</evidence>
<dbReference type="GO" id="GO:0006914">
    <property type="term" value="P:autophagy"/>
    <property type="evidence" value="ECO:0007669"/>
    <property type="project" value="InterPro"/>
</dbReference>
<feature type="region of interest" description="Disordered" evidence="1">
    <location>
        <begin position="1384"/>
        <end position="1413"/>
    </location>
</feature>
<feature type="compositionally biased region" description="Low complexity" evidence="1">
    <location>
        <begin position="500"/>
        <end position="510"/>
    </location>
</feature>
<dbReference type="InterPro" id="IPR045142">
    <property type="entry name" value="BCAS3-like"/>
</dbReference>
<dbReference type="PANTHER" id="PTHR13268">
    <property type="entry name" value="BREAST CARCINOMA AMPLIFIED SEQUENCE 3"/>
    <property type="match status" value="1"/>
</dbReference>
<evidence type="ECO:0000313" key="3">
    <source>
        <dbReference type="Proteomes" id="UP000694920"/>
    </source>
</evidence>
<feature type="compositionally biased region" description="Low complexity" evidence="1">
    <location>
        <begin position="1755"/>
        <end position="1766"/>
    </location>
</feature>
<feature type="region of interest" description="Disordered" evidence="1">
    <location>
        <begin position="1016"/>
        <end position="1121"/>
    </location>
</feature>
<proteinExistence type="predicted"/>
<feature type="domain" description="BCAS3 WD40" evidence="2">
    <location>
        <begin position="53"/>
        <end position="448"/>
    </location>
</feature>
<feature type="region of interest" description="Disordered" evidence="1">
    <location>
        <begin position="444"/>
        <end position="471"/>
    </location>
</feature>
<dbReference type="Pfam" id="PF21034">
    <property type="entry name" value="BCAS3_WD40"/>
    <property type="match status" value="1"/>
</dbReference>
<dbReference type="RefSeq" id="XP_024941198.1">
    <property type="nucleotide sequence ID" value="XM_025085430.1"/>
</dbReference>
<feature type="compositionally biased region" description="Acidic residues" evidence="1">
    <location>
        <begin position="794"/>
        <end position="812"/>
    </location>
</feature>
<feature type="compositionally biased region" description="Basic and acidic residues" evidence="1">
    <location>
        <begin position="1095"/>
        <end position="1121"/>
    </location>
</feature>
<dbReference type="InterPro" id="IPR048382">
    <property type="entry name" value="BCAS3_WD40"/>
</dbReference>
<dbReference type="PANTHER" id="PTHR13268:SF0">
    <property type="entry name" value="BCAS3 MICROTUBULE ASSOCIATED CELL MIGRATION FACTOR"/>
    <property type="match status" value="1"/>
</dbReference>
<feature type="compositionally biased region" description="Basic and acidic residues" evidence="1">
    <location>
        <begin position="1022"/>
        <end position="1056"/>
    </location>
</feature>
<protein>
    <submittedName>
        <fullName evidence="4">Uncharacterized protein LOC107268137 isoform X1</fullName>
    </submittedName>
</protein>
<reference evidence="4" key="1">
    <citation type="submission" date="2025-08" db="UniProtKB">
        <authorList>
            <consortium name="RefSeq"/>
        </authorList>
    </citation>
    <scope>IDENTIFICATION</scope>
</reference>
<dbReference type="GO" id="GO:0042594">
    <property type="term" value="P:response to starvation"/>
    <property type="evidence" value="ECO:0007669"/>
    <property type="project" value="TreeGrafter"/>
</dbReference>
<dbReference type="SUPFAM" id="SSF50978">
    <property type="entry name" value="WD40 repeat-like"/>
    <property type="match status" value="1"/>
</dbReference>
<dbReference type="InterPro" id="IPR036322">
    <property type="entry name" value="WD40_repeat_dom_sf"/>
</dbReference>
<evidence type="ECO:0000313" key="4">
    <source>
        <dbReference type="RefSeq" id="XP_024941198.1"/>
    </source>
</evidence>
<feature type="compositionally biased region" description="Basic residues" evidence="1">
    <location>
        <begin position="1808"/>
        <end position="1818"/>
    </location>
</feature>
<feature type="compositionally biased region" description="Basic and acidic residues" evidence="1">
    <location>
        <begin position="1559"/>
        <end position="1581"/>
    </location>
</feature>
<sequence length="1818" mass="199496">MSAESPRRGVHKGAQVVSPQPISDHSIIDSVAGIINDIVPQAYTGTPNTDNEESIAWARFEYADVNDFALYPDYNEGSEIPPLLLVLGYGTGVQVWLVAASGEATEVISWRQGIVRTLRVLPNPKNNEDHTDLFAVKRPMVAICDSAGPGPQFCNVSFISLRTGEQTKSIKFKNPVCDILANRRSVVVTFLERIAVFDAGNLEDVITVTTCYPSPGPNPNPVALGTRWLAYSEKKLLPARRSSGGSEGEGVQSYTATVLYAAKSLGKGLRGLGETVASSLTGNSVTPMIANNAGGDCIQPGVVTILDLQAAKDDRHEDKGPIETVVAHFTAHNDAIVAMNFDQTGALLMTADKRGHDFHVFRIQPHPGGPTLAAVHHLYVLHRGDTTAKVQDMTFSNDARWAAVSTVRGTTHVFPVAPYGGPVGVRTHSTPHVVNRLSRFHRSAGLTDDGTRSHSPVSHTEPPLSVYPYSNPRLPPYPHPTILHPLAQIRQPSTLNHPNSQTQTSRPQQRQRLHSDDGGSLPLKICACFAPPRAWIYAQRDSSSKMTKRAVDSLFVMACHGNMIQYDLEPKPAAGVPKEKICDDTMIELEVEAKGQWPLLRSPGSSEVIPPLPPSSPFLGISSCTNNSQAFDTAEDRWLSQVEIVTHAGPHRRLWMGPQFVFKTYNAPSGVAVNLAEAEAVEVGVTAGSRPARSNPVNMPHAAARPLVPVVIDGSGSSYEQSPRFLEAYGDSLDNDTMGVGGGENQLREHLAEAMLETSATPHRVPGRRVVVERVGQPVTKVVNPLGTVITVTAEEEEEEEEEEDDEEEEEAISSSEMFDAKSALEPPRSLCAEEGPASLSDFEPEGQALRNLTEICAEMRSASEPAFDSVPDDSIKDVKERKALFVEAARIDVRSAINIDRVEIFRDVPTSLSLCAESGEIPSSPMTRAKETAWNRRAKGDAELHESNFGKIKYLVNYDEESVVLMENKTTCEKSAVLPASSEQEEKILDSTLSETRKCAVKASITELEISDDSKGAFGAEGKEGSRFLNTEQRDGIVLENKKHSGDNARVDRRAAAASGKKRIRGHNKGAGPENPQEAEHDSISISGLLVPRKPRETFSKDKSTRSKDKAKSRETKKAIRTDSIGSAEEIGTRAIRMKEIEPTEIEGCCIESPCSALQNSDAEQLHLKALPIEDFSSIDYDIVERQGCPDRHTAVTSSNHSDEDIEHIDSSEVTQIPELGSKGLESSEDRLESWPTWKRKGSKSTISDDDMEHIHSLELSRLEPALGAKATRHEVERSSEEPVRSCRNVVSSDDDMEHVLHSEVSELQSAVGYVLEGNRATAEVDVENGTTSKSVMSDMRLEKLGSIDNIRDSFEEKSGSSSSRRREAVVIVESDFSEPDVTLVRPSEGRSSKCRNITKNSRNRSPEKKDLTVKLEKVTDRRAWESSRNSKVKSKAIQKTSSESIEIIDIDAMQQEESVLRCKILEVKSKKFRKNKKPLNDADLANETGHSKLSPFEESRCDTTAPRPLEKTIPESHLTNPRTALPIASSWSSVVKKKSPVTSKEQAAIPTGSSEISAREEEGQEQREQHEQHEQHEHSGNTSQATENYEKVDRDKAEELKPAAVSESNGVNYSDIKFLKGHKKSRNYQLSVDSRERIVPRETANFEVDSAIYVEKRKARSKENIGTVEDTEKEKEKEEAEVEVVMEEEEEEEEDEEDEEEEDERANILKTDGISTEGTADGEIESLTELERSAAELEVGKQGAGKRSDSEPEMMPEQSSSTEELNANATLMDTTLEEDNSTTRDNAETVVANGGIDGNGSSSSGKKGKPKKKKRR</sequence>
<feature type="compositionally biased region" description="Low complexity" evidence="1">
    <location>
        <begin position="1531"/>
        <end position="1546"/>
    </location>
</feature>
<feature type="compositionally biased region" description="Basic and acidic residues" evidence="1">
    <location>
        <begin position="1590"/>
        <end position="1603"/>
    </location>
</feature>
<feature type="region of interest" description="Disordered" evidence="1">
    <location>
        <begin position="1218"/>
        <end position="1253"/>
    </location>
</feature>
<feature type="compositionally biased region" description="Acidic residues" evidence="1">
    <location>
        <begin position="1681"/>
        <end position="1706"/>
    </location>
</feature>
<evidence type="ECO:0000259" key="2">
    <source>
        <dbReference type="Pfam" id="PF21034"/>
    </source>
</evidence>
<accession>A0AAJ7RHX4</accession>
<organism evidence="3 4">
    <name type="scientific">Cephus cinctus</name>
    <name type="common">Wheat stem sawfly</name>
    <dbReference type="NCBI Taxonomy" id="211228"/>
    <lineage>
        <taxon>Eukaryota</taxon>
        <taxon>Metazoa</taxon>
        <taxon>Ecdysozoa</taxon>
        <taxon>Arthropoda</taxon>
        <taxon>Hexapoda</taxon>
        <taxon>Insecta</taxon>
        <taxon>Pterygota</taxon>
        <taxon>Neoptera</taxon>
        <taxon>Endopterygota</taxon>
        <taxon>Hymenoptera</taxon>
        <taxon>Cephoidea</taxon>
        <taxon>Cephidae</taxon>
        <taxon>Cephus</taxon>
    </lineage>
</organism>
<gene>
    <name evidence="4" type="primary">LOC107268137</name>
</gene>
<keyword evidence="3" id="KW-1185">Reference proteome</keyword>
<feature type="compositionally biased region" description="Basic and acidic residues" evidence="1">
    <location>
        <begin position="1731"/>
        <end position="1741"/>
    </location>
</feature>
<dbReference type="GO" id="GO:0005737">
    <property type="term" value="C:cytoplasm"/>
    <property type="evidence" value="ECO:0007669"/>
    <property type="project" value="TreeGrafter"/>
</dbReference>
<dbReference type="Proteomes" id="UP000694920">
    <property type="component" value="Unplaced"/>
</dbReference>